<evidence type="ECO:0000313" key="1">
    <source>
        <dbReference type="EMBL" id="SBV98361.1"/>
    </source>
</evidence>
<proteinExistence type="predicted"/>
<organism evidence="1">
    <name type="scientific">uncultured Dysgonomonas sp</name>
    <dbReference type="NCBI Taxonomy" id="206096"/>
    <lineage>
        <taxon>Bacteria</taxon>
        <taxon>Pseudomonadati</taxon>
        <taxon>Bacteroidota</taxon>
        <taxon>Bacteroidia</taxon>
        <taxon>Bacteroidales</taxon>
        <taxon>Dysgonomonadaceae</taxon>
        <taxon>Dysgonomonas</taxon>
        <taxon>environmental samples</taxon>
    </lineage>
</organism>
<name>A0A212JG31_9BACT</name>
<dbReference type="RefSeq" id="WP_296940753.1">
    <property type="nucleotide sequence ID" value="NZ_LT599032.1"/>
</dbReference>
<dbReference type="Pfam" id="PF09926">
    <property type="entry name" value="DUF2158"/>
    <property type="match status" value="1"/>
</dbReference>
<dbReference type="AlphaFoldDB" id="A0A212JG31"/>
<sequence length="65" mass="7545">MANKELKVGDVVKLKSGSHLMTIKGIDKTQQGREYPVWCEWFDEDSKEFKVREFVVEALTLVDNK</sequence>
<dbReference type="InterPro" id="IPR019226">
    <property type="entry name" value="DUF2158"/>
</dbReference>
<reference evidence="1" key="1">
    <citation type="submission" date="2016-04" db="EMBL/GenBank/DDBJ databases">
        <authorList>
            <person name="Evans L.H."/>
            <person name="Alamgir A."/>
            <person name="Owens N."/>
            <person name="Weber N.D."/>
            <person name="Virtaneva K."/>
            <person name="Barbian K."/>
            <person name="Babar A."/>
            <person name="Rosenke K."/>
        </authorList>
    </citation>
    <scope>NUCLEOTIDE SEQUENCE</scope>
    <source>
        <strain evidence="1">86-1</strain>
    </source>
</reference>
<evidence type="ECO:0008006" key="2">
    <source>
        <dbReference type="Google" id="ProtNLM"/>
    </source>
</evidence>
<dbReference type="EMBL" id="FLUM01000001">
    <property type="protein sequence ID" value="SBV98361.1"/>
    <property type="molecule type" value="Genomic_DNA"/>
</dbReference>
<gene>
    <name evidence="1" type="ORF">KL86DYS1_12152</name>
</gene>
<accession>A0A212JG31</accession>
<protein>
    <recommendedName>
        <fullName evidence="2">DUF2158 domain-containing protein</fullName>
    </recommendedName>
</protein>